<dbReference type="Proteomes" id="UP001055072">
    <property type="component" value="Unassembled WGS sequence"/>
</dbReference>
<comment type="caution">
    <text evidence="1">The sequence shown here is derived from an EMBL/GenBank/DDBJ whole genome shotgun (WGS) entry which is preliminary data.</text>
</comment>
<keyword evidence="2" id="KW-1185">Reference proteome</keyword>
<sequence>MATPSRSLPVASTLAESALETLVPAVLTFSFEEAKRHLIKEDHRFGDIFDLVHCKPFEHLEQVDPFRTLTHSILGQQISWLAARSITHRFVRLFDPSLPEKPVDHNKFSRTTDFFPTAHQVTTMDIPTLRTAGLSQRKAEYVLDLASRFADGRLSTEKVLAANDEELYEMLIEVRGIGRVIDMFAIFSLRRPDILPVGDLGVQRGILRWFLSRHSSAYTVSVSPLKQTKQLDSGKATEDSKEDDDSDVLPVLNQTSKTAERNEEPDDVGVSSVPPAPSLPSTPGPKGKKGKKKAVAKSKNDSDTEDTGVLPTPFTPSIIKTLNKALASSDIPPLPAGLTVVELKKRLDTKKKIKGAFLTPQEMEALTEPWRPYRSLGVYYMWALAEEPK</sequence>
<organism evidence="1 2">
    <name type="scientific">Irpex rosettiformis</name>
    <dbReference type="NCBI Taxonomy" id="378272"/>
    <lineage>
        <taxon>Eukaryota</taxon>
        <taxon>Fungi</taxon>
        <taxon>Dikarya</taxon>
        <taxon>Basidiomycota</taxon>
        <taxon>Agaricomycotina</taxon>
        <taxon>Agaricomycetes</taxon>
        <taxon>Polyporales</taxon>
        <taxon>Irpicaceae</taxon>
        <taxon>Irpex</taxon>
    </lineage>
</organism>
<evidence type="ECO:0000313" key="2">
    <source>
        <dbReference type="Proteomes" id="UP001055072"/>
    </source>
</evidence>
<evidence type="ECO:0000313" key="1">
    <source>
        <dbReference type="EMBL" id="KAI0087997.1"/>
    </source>
</evidence>
<accession>A0ACB8U0W6</accession>
<protein>
    <submittedName>
        <fullName evidence="1">DNA glycosylase</fullName>
    </submittedName>
</protein>
<reference evidence="1" key="1">
    <citation type="journal article" date="2021" name="Environ. Microbiol.">
        <title>Gene family expansions and transcriptome signatures uncover fungal adaptations to wood decay.</title>
        <authorList>
            <person name="Hage H."/>
            <person name="Miyauchi S."/>
            <person name="Viragh M."/>
            <person name="Drula E."/>
            <person name="Min B."/>
            <person name="Chaduli D."/>
            <person name="Navarro D."/>
            <person name="Favel A."/>
            <person name="Norest M."/>
            <person name="Lesage-Meessen L."/>
            <person name="Balint B."/>
            <person name="Merenyi Z."/>
            <person name="de Eugenio L."/>
            <person name="Morin E."/>
            <person name="Martinez A.T."/>
            <person name="Baldrian P."/>
            <person name="Stursova M."/>
            <person name="Martinez M.J."/>
            <person name="Novotny C."/>
            <person name="Magnuson J.K."/>
            <person name="Spatafora J.W."/>
            <person name="Maurice S."/>
            <person name="Pangilinan J."/>
            <person name="Andreopoulos W."/>
            <person name="LaButti K."/>
            <person name="Hundley H."/>
            <person name="Na H."/>
            <person name="Kuo A."/>
            <person name="Barry K."/>
            <person name="Lipzen A."/>
            <person name="Henrissat B."/>
            <person name="Riley R."/>
            <person name="Ahrendt S."/>
            <person name="Nagy L.G."/>
            <person name="Grigoriev I.V."/>
            <person name="Martin F."/>
            <person name="Rosso M.N."/>
        </authorList>
    </citation>
    <scope>NUCLEOTIDE SEQUENCE</scope>
    <source>
        <strain evidence="1">CBS 384.51</strain>
    </source>
</reference>
<dbReference type="EMBL" id="MU274915">
    <property type="protein sequence ID" value="KAI0087997.1"/>
    <property type="molecule type" value="Genomic_DNA"/>
</dbReference>
<gene>
    <name evidence="1" type="ORF">BDY19DRAFT_891726</name>
</gene>
<proteinExistence type="predicted"/>
<name>A0ACB8U0W6_9APHY</name>